<gene>
    <name evidence="1" type="ORF">ATC03_05005</name>
</gene>
<accession>A0A191WD33</accession>
<sequence length="313" mass="33881">MPDIRIDEADDRLLIRGGEAVLAEYVFRPTDVRLESPRPYFSPIRTLGGEVVSLFRPHDHVWHKGIAWSLPVVGDENFWGGPTFVRGEGYVQLPNNGEQRHLGFDAASDTESSRADVAASARRTERLDWVTEAGGHVFVEERTIAATTLADDAWLLGFGTRLRNVGDRAIPIGSPTTRGRENAGYGGLFWRGPRSFTNGTVLAPGVAGGDELRGIRSPWMGFSGRHDGTGTASTVVMVDHAANVQHPPQWFARAEEFACLCPAPFFSEEHVVEPGQVLALRYGVVIADGASDPERAERLAIAGAAALDGVLDA</sequence>
<proteinExistence type="predicted"/>
<reference evidence="1 2" key="1">
    <citation type="journal article" date="2016" name="Int. J. Syst. Evol. Microbiol.">
        <title>Agromyces aureus sp. nov., isolated from the rhizosphere of Salix caprea L. grown in a heavy-metal-contaminated soil.</title>
        <authorList>
            <person name="Corretto E."/>
            <person name="Antonielli L."/>
            <person name="Sessitsch A."/>
            <person name="Compant S."/>
            <person name="Gorfer M."/>
            <person name="Kuffner M."/>
            <person name="Brader G."/>
        </authorList>
    </citation>
    <scope>NUCLEOTIDE SEQUENCE [LARGE SCALE GENOMIC DNA]</scope>
    <source>
        <strain evidence="1 2">AR33</strain>
    </source>
</reference>
<evidence type="ECO:0008006" key="3">
    <source>
        <dbReference type="Google" id="ProtNLM"/>
    </source>
</evidence>
<keyword evidence="2" id="KW-1185">Reference proteome</keyword>
<evidence type="ECO:0000313" key="2">
    <source>
        <dbReference type="Proteomes" id="UP000078437"/>
    </source>
</evidence>
<dbReference type="EMBL" id="CP013979">
    <property type="protein sequence ID" value="ANJ26180.1"/>
    <property type="molecule type" value="Genomic_DNA"/>
</dbReference>
<dbReference type="Proteomes" id="UP000078437">
    <property type="component" value="Chromosome"/>
</dbReference>
<protein>
    <recommendedName>
        <fullName evidence="3">Oxidoreductase</fullName>
    </recommendedName>
</protein>
<dbReference type="AlphaFoldDB" id="A0A191WD33"/>
<dbReference type="RefSeq" id="WP_067873893.1">
    <property type="nucleotide sequence ID" value="NZ_CP013979.1"/>
</dbReference>
<dbReference type="STRING" id="453304.ATC03_05005"/>
<dbReference type="Pfam" id="PF14100">
    <property type="entry name" value="DUF6807"/>
    <property type="match status" value="1"/>
</dbReference>
<dbReference type="InterPro" id="IPR029475">
    <property type="entry name" value="DUF6807"/>
</dbReference>
<reference evidence="2" key="2">
    <citation type="submission" date="2016-01" db="EMBL/GenBank/DDBJ databases">
        <title>Complete genome sequence of Agromyces aureus AR33T and comparison with related organisms.</title>
        <authorList>
            <person name="Corretto E."/>
            <person name="Antonielli L."/>
            <person name="Sessitsch A."/>
            <person name="Brader G."/>
        </authorList>
    </citation>
    <scope>NUCLEOTIDE SEQUENCE [LARGE SCALE GENOMIC DNA]</scope>
    <source>
        <strain evidence="2">AR33</strain>
    </source>
</reference>
<evidence type="ECO:0000313" key="1">
    <source>
        <dbReference type="EMBL" id="ANJ26180.1"/>
    </source>
</evidence>
<dbReference type="OrthoDB" id="9812981at2"/>
<dbReference type="KEGG" id="agy:ATC03_05005"/>
<name>A0A191WD33_9MICO</name>
<organism evidence="1 2">
    <name type="scientific">Agromyces aureus</name>
    <dbReference type="NCBI Taxonomy" id="453304"/>
    <lineage>
        <taxon>Bacteria</taxon>
        <taxon>Bacillati</taxon>
        <taxon>Actinomycetota</taxon>
        <taxon>Actinomycetes</taxon>
        <taxon>Micrococcales</taxon>
        <taxon>Microbacteriaceae</taxon>
        <taxon>Agromyces</taxon>
    </lineage>
</organism>